<protein>
    <recommendedName>
        <fullName evidence="4">3-oxoacyl-[acyl-carrier-protein] reductase</fullName>
    </recommendedName>
</protein>
<evidence type="ECO:0000313" key="3">
    <source>
        <dbReference type="EMBL" id="SVD10007.1"/>
    </source>
</evidence>
<dbReference type="EMBL" id="UINC01129544">
    <property type="protein sequence ID" value="SVD10007.1"/>
    <property type="molecule type" value="Genomic_DNA"/>
</dbReference>
<evidence type="ECO:0008006" key="4">
    <source>
        <dbReference type="Google" id="ProtNLM"/>
    </source>
</evidence>
<accession>A0A382SLC5</accession>
<feature type="non-terminal residue" evidence="3">
    <location>
        <position position="1"/>
    </location>
</feature>
<reference evidence="3" key="1">
    <citation type="submission" date="2018-05" db="EMBL/GenBank/DDBJ databases">
        <authorList>
            <person name="Lanie J.A."/>
            <person name="Ng W.-L."/>
            <person name="Kazmierczak K.M."/>
            <person name="Andrzejewski T.M."/>
            <person name="Davidsen T.M."/>
            <person name="Wayne K.J."/>
            <person name="Tettelin H."/>
            <person name="Glass J.I."/>
            <person name="Rusch D."/>
            <person name="Podicherti R."/>
            <person name="Tsui H.-C.T."/>
            <person name="Winkler M.E."/>
        </authorList>
    </citation>
    <scope>NUCLEOTIDE SEQUENCE</scope>
</reference>
<proteinExistence type="inferred from homology"/>
<dbReference type="InterPro" id="IPR002347">
    <property type="entry name" value="SDR_fam"/>
</dbReference>
<gene>
    <name evidence="3" type="ORF">METZ01_LOCUS362861</name>
</gene>
<evidence type="ECO:0000256" key="1">
    <source>
        <dbReference type="ARBA" id="ARBA00006484"/>
    </source>
</evidence>
<dbReference type="AlphaFoldDB" id="A0A382SLC5"/>
<dbReference type="Pfam" id="PF13561">
    <property type="entry name" value="adh_short_C2"/>
    <property type="match status" value="1"/>
</dbReference>
<dbReference type="Gene3D" id="3.40.50.720">
    <property type="entry name" value="NAD(P)-binding Rossmann-like Domain"/>
    <property type="match status" value="1"/>
</dbReference>
<dbReference type="GO" id="GO:0016491">
    <property type="term" value="F:oxidoreductase activity"/>
    <property type="evidence" value="ECO:0007669"/>
    <property type="project" value="UniProtKB-KW"/>
</dbReference>
<dbReference type="SUPFAM" id="SSF51735">
    <property type="entry name" value="NAD(P)-binding Rossmann-fold domains"/>
    <property type="match status" value="1"/>
</dbReference>
<dbReference type="InterPro" id="IPR050259">
    <property type="entry name" value="SDR"/>
</dbReference>
<dbReference type="InterPro" id="IPR036291">
    <property type="entry name" value="NAD(P)-bd_dom_sf"/>
</dbReference>
<comment type="similarity">
    <text evidence="1">Belongs to the short-chain dehydrogenases/reductases (SDR) family.</text>
</comment>
<dbReference type="PANTHER" id="PTHR42879:SF2">
    <property type="entry name" value="3-OXOACYL-[ACYL-CARRIER-PROTEIN] REDUCTASE FABG"/>
    <property type="match status" value="1"/>
</dbReference>
<sequence>NVLINNAGKTRDNIVLKMTEDEWMEVMNIHLNGTFTISKTILKFMLKKRWGRVINITSASASIGNKGQSNYSAAKSGIEAFSRSLAKEVGSRAITVNSIAPGYIETDMTEGIKPEIKKEILNQIPLSRFGKAEEVAELVEFLISEEASYITGQTIHINGGLYM</sequence>
<dbReference type="InterPro" id="IPR020904">
    <property type="entry name" value="Sc_DH/Rdtase_CS"/>
</dbReference>
<dbReference type="GO" id="GO:0032787">
    <property type="term" value="P:monocarboxylic acid metabolic process"/>
    <property type="evidence" value="ECO:0007669"/>
    <property type="project" value="UniProtKB-ARBA"/>
</dbReference>
<keyword evidence="2" id="KW-0560">Oxidoreductase</keyword>
<dbReference type="PROSITE" id="PS00061">
    <property type="entry name" value="ADH_SHORT"/>
    <property type="match status" value="1"/>
</dbReference>
<name>A0A382SLC5_9ZZZZ</name>
<evidence type="ECO:0000256" key="2">
    <source>
        <dbReference type="ARBA" id="ARBA00023002"/>
    </source>
</evidence>
<dbReference type="PRINTS" id="PR00080">
    <property type="entry name" value="SDRFAMILY"/>
</dbReference>
<dbReference type="PANTHER" id="PTHR42879">
    <property type="entry name" value="3-OXOACYL-(ACYL-CARRIER-PROTEIN) REDUCTASE"/>
    <property type="match status" value="1"/>
</dbReference>
<organism evidence="3">
    <name type="scientific">marine metagenome</name>
    <dbReference type="NCBI Taxonomy" id="408172"/>
    <lineage>
        <taxon>unclassified sequences</taxon>
        <taxon>metagenomes</taxon>
        <taxon>ecological metagenomes</taxon>
    </lineage>
</organism>
<dbReference type="FunFam" id="3.40.50.720:FF:000173">
    <property type="entry name" value="3-oxoacyl-[acyl-carrier protein] reductase"/>
    <property type="match status" value="1"/>
</dbReference>
<dbReference type="PRINTS" id="PR00081">
    <property type="entry name" value="GDHRDH"/>
</dbReference>